<evidence type="ECO:0000313" key="7">
    <source>
        <dbReference type="Proteomes" id="UP000052013"/>
    </source>
</evidence>
<comment type="caution">
    <text evidence="6">The sequence shown here is derived from an EMBL/GenBank/DDBJ whole genome shotgun (WGS) entry which is preliminary data.</text>
</comment>
<dbReference type="InterPro" id="IPR003339">
    <property type="entry name" value="ABC/ECF_trnsptr_transmembrane"/>
</dbReference>
<accession>A0A0R1S1E9</accession>
<evidence type="ECO:0000256" key="2">
    <source>
        <dbReference type="ARBA" id="ARBA00022692"/>
    </source>
</evidence>
<feature type="transmembrane region" description="Helical" evidence="5">
    <location>
        <begin position="12"/>
        <end position="35"/>
    </location>
</feature>
<comment type="subcellular location">
    <subcellularLocation>
        <location evidence="1">Membrane</location>
        <topology evidence="1">Multi-pass membrane protein</topology>
    </subcellularLocation>
</comment>
<dbReference type="PATRIC" id="fig|1423739.3.peg.2084"/>
<gene>
    <name evidence="6" type="ORF">FC85_GL001998</name>
</gene>
<dbReference type="PANTHER" id="PTHR33514">
    <property type="entry name" value="PROTEIN ABCI12, CHLOROPLASTIC"/>
    <property type="match status" value="1"/>
</dbReference>
<evidence type="ECO:0000256" key="5">
    <source>
        <dbReference type="SAM" id="Phobius"/>
    </source>
</evidence>
<feature type="transmembrane region" description="Helical" evidence="5">
    <location>
        <begin position="71"/>
        <end position="90"/>
    </location>
</feature>
<dbReference type="AlphaFoldDB" id="A0A0R1S1E9"/>
<keyword evidence="3 5" id="KW-1133">Transmembrane helix</keyword>
<feature type="transmembrane region" description="Helical" evidence="5">
    <location>
        <begin position="240"/>
        <end position="258"/>
    </location>
</feature>
<reference evidence="6 7" key="1">
    <citation type="journal article" date="2015" name="Genome Announc.">
        <title>Expanding the biotechnology potential of lactobacilli through comparative genomics of 213 strains and associated genera.</title>
        <authorList>
            <person name="Sun Z."/>
            <person name="Harris H.M."/>
            <person name="McCann A."/>
            <person name="Guo C."/>
            <person name="Argimon S."/>
            <person name="Zhang W."/>
            <person name="Yang X."/>
            <person name="Jeffery I.B."/>
            <person name="Cooney J.C."/>
            <person name="Kagawa T.F."/>
            <person name="Liu W."/>
            <person name="Song Y."/>
            <person name="Salvetti E."/>
            <person name="Wrobel A."/>
            <person name="Rasinkangas P."/>
            <person name="Parkhill J."/>
            <person name="Rea M.C."/>
            <person name="O'Sullivan O."/>
            <person name="Ritari J."/>
            <person name="Douillard F.P."/>
            <person name="Paul Ross R."/>
            <person name="Yang R."/>
            <person name="Briner A.E."/>
            <person name="Felis G.E."/>
            <person name="de Vos W.M."/>
            <person name="Barrangou R."/>
            <person name="Klaenhammer T.R."/>
            <person name="Caufield P.W."/>
            <person name="Cui Y."/>
            <person name="Zhang H."/>
            <person name="O'Toole P.W."/>
        </authorList>
    </citation>
    <scope>NUCLEOTIDE SEQUENCE [LARGE SCALE GENOMIC DNA]</scope>
    <source>
        <strain evidence="6 7">DSM 14421</strain>
    </source>
</reference>
<dbReference type="GO" id="GO:0005886">
    <property type="term" value="C:plasma membrane"/>
    <property type="evidence" value="ECO:0007669"/>
    <property type="project" value="TreeGrafter"/>
</dbReference>
<evidence type="ECO:0000256" key="1">
    <source>
        <dbReference type="ARBA" id="ARBA00004141"/>
    </source>
</evidence>
<dbReference type="EMBL" id="AZEY01000108">
    <property type="protein sequence ID" value="KRL62489.1"/>
    <property type="molecule type" value="Genomic_DNA"/>
</dbReference>
<organism evidence="6 7">
    <name type="scientific">Lentilactobacillus diolivorans DSM 14421</name>
    <dbReference type="NCBI Taxonomy" id="1423739"/>
    <lineage>
        <taxon>Bacteria</taxon>
        <taxon>Bacillati</taxon>
        <taxon>Bacillota</taxon>
        <taxon>Bacilli</taxon>
        <taxon>Lactobacillales</taxon>
        <taxon>Lactobacillaceae</taxon>
        <taxon>Lentilactobacillus</taxon>
    </lineage>
</organism>
<keyword evidence="4 5" id="KW-0472">Membrane</keyword>
<keyword evidence="2 5" id="KW-0812">Transmembrane</keyword>
<evidence type="ECO:0000313" key="6">
    <source>
        <dbReference type="EMBL" id="KRL62489.1"/>
    </source>
</evidence>
<feature type="transmembrane region" description="Helical" evidence="5">
    <location>
        <begin position="279"/>
        <end position="302"/>
    </location>
</feature>
<dbReference type="STRING" id="1423739.FC85_GL001998"/>
<proteinExistence type="predicted"/>
<evidence type="ECO:0000256" key="4">
    <source>
        <dbReference type="ARBA" id="ARBA00023136"/>
    </source>
</evidence>
<dbReference type="Proteomes" id="UP000052013">
    <property type="component" value="Unassembled WGS sequence"/>
</dbReference>
<sequence>MKEVSAMRQIPIKMTFFFQLHPIIATIFFGELIVLTMLFNHVAVALTGIVSLMIINVFYLGRHAAWQQLKFNGVLFFMIVFFNVLLNQKFSPFLWKVSTGFFTFKLSYPALLYGITMGIMLTEMLMTFALLNTILTANKLIYVFAPITPKLALLVTISFNLVRDLIKRFGQLLLLQKTRNLDTTTGSLPTRLKKILSLFQILLEDSLSSAMETANLMDARGFGAAKRTHYRSYRFNPTDWFFLMVTTAAFALLLFVRINAMGWTNSVADFNTILFTGDLYPMVLLGSFTLMPLIAEGVYHLWTN</sequence>
<dbReference type="PANTHER" id="PTHR33514:SF13">
    <property type="entry name" value="PROTEIN ABCI12, CHLOROPLASTIC"/>
    <property type="match status" value="1"/>
</dbReference>
<feature type="transmembrane region" description="Helical" evidence="5">
    <location>
        <begin position="41"/>
        <end position="59"/>
    </location>
</feature>
<name>A0A0R1S1E9_9LACO</name>
<protein>
    <submittedName>
        <fullName evidence="6">Cobalt transport protein</fullName>
    </submittedName>
</protein>
<dbReference type="CDD" id="cd16914">
    <property type="entry name" value="EcfT"/>
    <property type="match status" value="1"/>
</dbReference>
<feature type="transmembrane region" description="Helical" evidence="5">
    <location>
        <begin position="110"/>
        <end position="131"/>
    </location>
</feature>
<evidence type="ECO:0000256" key="3">
    <source>
        <dbReference type="ARBA" id="ARBA00022989"/>
    </source>
</evidence>